<dbReference type="Pfam" id="PF01297">
    <property type="entry name" value="ZnuA"/>
    <property type="match status" value="1"/>
</dbReference>
<dbReference type="InterPro" id="IPR006127">
    <property type="entry name" value="ZnuA-like"/>
</dbReference>
<dbReference type="AlphaFoldDB" id="A0A455T0R0"/>
<dbReference type="GO" id="GO:0030001">
    <property type="term" value="P:metal ion transport"/>
    <property type="evidence" value="ECO:0007669"/>
    <property type="project" value="InterPro"/>
</dbReference>
<organism evidence="5">
    <name type="scientific">Thermogemmatispora argillosa</name>
    <dbReference type="NCBI Taxonomy" id="2045280"/>
    <lineage>
        <taxon>Bacteria</taxon>
        <taxon>Bacillati</taxon>
        <taxon>Chloroflexota</taxon>
        <taxon>Ktedonobacteria</taxon>
        <taxon>Thermogemmatisporales</taxon>
        <taxon>Thermogemmatisporaceae</taxon>
        <taxon>Thermogemmatispora</taxon>
    </lineage>
</organism>
<accession>A0A455T0R0</accession>
<dbReference type="InterPro" id="IPR050492">
    <property type="entry name" value="Bact_metal-bind_prot9"/>
</dbReference>
<dbReference type="Gene3D" id="3.40.50.1980">
    <property type="entry name" value="Nitrogenase molybdenum iron protein domain"/>
    <property type="match status" value="2"/>
</dbReference>
<evidence type="ECO:0000256" key="1">
    <source>
        <dbReference type="ARBA" id="ARBA00004196"/>
    </source>
</evidence>
<evidence type="ECO:0000256" key="2">
    <source>
        <dbReference type="ARBA" id="ARBA00022448"/>
    </source>
</evidence>
<name>A0A455T0R0_9CHLR</name>
<keyword evidence="3" id="KW-0479">Metal-binding</keyword>
<sequence length="311" mass="33465">MRLREGRAARIWLIVGILLLSLLGSACSPGVLSGSGGGASTGKVAIVAAENFYGDIARQLGGQYVTVTSILSDPNIDPHEYESNVQNATAVAQARLVIANGGGYDSWIDRLLAAAPQEGRIVLKGYDLATVKLPDNEHVWYSPTNIAVIARAISQALQKLDPLHANSYSQNLQRFLSSLGEINNKLAEIKARYAGTPVGLTETLFLYQTTLMGLNVLTPSDFQKAIAEGNDPHASSVVTVENQIQQHRIKVLIYNEQTATAITSKLRSEAQAQQIPVVPVSETMPPGQSYQTWMLAQLDALETALQSTRAA</sequence>
<evidence type="ECO:0000313" key="5">
    <source>
        <dbReference type="EMBL" id="BBH93406.1"/>
    </source>
</evidence>
<protein>
    <submittedName>
        <fullName evidence="5">ABC transporter substrate-binding protein</fullName>
    </submittedName>
</protein>
<evidence type="ECO:0000256" key="3">
    <source>
        <dbReference type="ARBA" id="ARBA00022723"/>
    </source>
</evidence>
<dbReference type="GO" id="GO:0046872">
    <property type="term" value="F:metal ion binding"/>
    <property type="evidence" value="ECO:0007669"/>
    <property type="project" value="UniProtKB-KW"/>
</dbReference>
<keyword evidence="2" id="KW-0813">Transport</keyword>
<dbReference type="PANTHER" id="PTHR42953:SF1">
    <property type="entry name" value="METAL-BINDING PROTEIN HI_0362-RELATED"/>
    <property type="match status" value="1"/>
</dbReference>
<evidence type="ECO:0000256" key="4">
    <source>
        <dbReference type="ARBA" id="ARBA00022729"/>
    </source>
</evidence>
<dbReference type="SUPFAM" id="SSF53807">
    <property type="entry name" value="Helical backbone' metal receptor"/>
    <property type="match status" value="1"/>
</dbReference>
<reference evidence="5" key="1">
    <citation type="submission" date="2018-12" db="EMBL/GenBank/DDBJ databases">
        <title>Novel natural products biosynthetic potential of the class Ktedonobacteria.</title>
        <authorList>
            <person name="Zheng Y."/>
            <person name="Saitou A."/>
            <person name="Wang C.M."/>
            <person name="Toyoda A."/>
            <person name="Minakuchi Y."/>
            <person name="Sekiguchi Y."/>
            <person name="Ueda K."/>
            <person name="Takano H."/>
            <person name="Sakai Y."/>
            <person name="Yokota A."/>
            <person name="Yabe S."/>
        </authorList>
    </citation>
    <scope>NUCLEOTIDE SEQUENCE</scope>
    <source>
        <strain evidence="5">A3-2</strain>
    </source>
</reference>
<dbReference type="PROSITE" id="PS51257">
    <property type="entry name" value="PROKAR_LIPOPROTEIN"/>
    <property type="match status" value="1"/>
</dbReference>
<dbReference type="GO" id="GO:0030313">
    <property type="term" value="C:cell envelope"/>
    <property type="evidence" value="ECO:0007669"/>
    <property type="project" value="UniProtKB-SubCell"/>
</dbReference>
<keyword evidence="4" id="KW-0732">Signal</keyword>
<comment type="subcellular location">
    <subcellularLocation>
        <location evidence="1">Cell envelope</location>
    </subcellularLocation>
</comment>
<gene>
    <name evidence="5" type="ORF">KTA_16050</name>
</gene>
<dbReference type="PANTHER" id="PTHR42953">
    <property type="entry name" value="HIGH-AFFINITY ZINC UPTAKE SYSTEM PROTEIN ZNUA-RELATED"/>
    <property type="match status" value="1"/>
</dbReference>
<proteinExistence type="predicted"/>
<dbReference type="EMBL" id="AP019377">
    <property type="protein sequence ID" value="BBH93406.1"/>
    <property type="molecule type" value="Genomic_DNA"/>
</dbReference>